<dbReference type="AlphaFoldDB" id="N6ZSZ9"/>
<keyword evidence="1" id="KW-0489">Methyltransferase</keyword>
<keyword evidence="1" id="KW-0808">Transferase</keyword>
<organism evidence="1 2">
    <name type="scientific">Thauera phenylacetica B4P</name>
    <dbReference type="NCBI Taxonomy" id="1234382"/>
    <lineage>
        <taxon>Bacteria</taxon>
        <taxon>Pseudomonadati</taxon>
        <taxon>Pseudomonadota</taxon>
        <taxon>Betaproteobacteria</taxon>
        <taxon>Rhodocyclales</taxon>
        <taxon>Zoogloeaceae</taxon>
        <taxon>Thauera</taxon>
    </lineage>
</organism>
<dbReference type="GO" id="GO:0008168">
    <property type="term" value="F:methyltransferase activity"/>
    <property type="evidence" value="ECO:0007669"/>
    <property type="project" value="UniProtKB-KW"/>
</dbReference>
<accession>N6ZSZ9</accession>
<gene>
    <name evidence="1" type="ORF">C667_19915</name>
</gene>
<feature type="non-terminal residue" evidence="1">
    <location>
        <position position="41"/>
    </location>
</feature>
<comment type="caution">
    <text evidence="1">The sequence shown here is derived from an EMBL/GenBank/DDBJ whole genome shotgun (WGS) entry which is preliminary data.</text>
</comment>
<name>N6ZSZ9_9RHOO</name>
<sequence>MSRPTDPAQPGFDARRFKAMERAGFNRIAARYADGAHLRAD</sequence>
<keyword evidence="2" id="KW-1185">Reference proteome</keyword>
<evidence type="ECO:0000313" key="1">
    <source>
        <dbReference type="EMBL" id="ENO95264.1"/>
    </source>
</evidence>
<dbReference type="GO" id="GO:0032259">
    <property type="term" value="P:methylation"/>
    <property type="evidence" value="ECO:0007669"/>
    <property type="project" value="UniProtKB-KW"/>
</dbReference>
<protein>
    <submittedName>
        <fullName evidence="1">Type 11 methyltransferase</fullName>
    </submittedName>
</protein>
<evidence type="ECO:0000313" key="2">
    <source>
        <dbReference type="Proteomes" id="UP000013047"/>
    </source>
</evidence>
<proteinExistence type="predicted"/>
<dbReference type="EMBL" id="AMXF01000246">
    <property type="protein sequence ID" value="ENO95264.1"/>
    <property type="molecule type" value="Genomic_DNA"/>
</dbReference>
<dbReference type="Proteomes" id="UP000013047">
    <property type="component" value="Unassembled WGS sequence"/>
</dbReference>
<reference evidence="1 2" key="1">
    <citation type="submission" date="2012-09" db="EMBL/GenBank/DDBJ databases">
        <title>Draft Genome Sequences of 6 Strains from Genus Thauera.</title>
        <authorList>
            <person name="Liu B."/>
            <person name="Shapleigh J.P."/>
            <person name="Frostegard A.H."/>
        </authorList>
    </citation>
    <scope>NUCLEOTIDE SEQUENCE [LARGE SCALE GENOMIC DNA]</scope>
    <source>
        <strain evidence="1 2">B4P</strain>
    </source>
</reference>